<dbReference type="VEuPathDB" id="FungiDB:PTTG_27421"/>
<dbReference type="GO" id="GO:0035999">
    <property type="term" value="P:tetrahydrofolate interconversion"/>
    <property type="evidence" value="ECO:0007669"/>
    <property type="project" value="UniProtKB-UniPathway"/>
</dbReference>
<evidence type="ECO:0000256" key="2">
    <source>
        <dbReference type="ARBA" id="ARBA00004777"/>
    </source>
</evidence>
<evidence type="ECO:0000313" key="8">
    <source>
        <dbReference type="EMBL" id="OAV93076.1"/>
    </source>
</evidence>
<organism evidence="8">
    <name type="scientific">Puccinia triticina (isolate 1-1 / race 1 (BBBD))</name>
    <name type="common">Brown leaf rust fungus</name>
    <dbReference type="NCBI Taxonomy" id="630390"/>
    <lineage>
        <taxon>Eukaryota</taxon>
        <taxon>Fungi</taxon>
        <taxon>Dikarya</taxon>
        <taxon>Basidiomycota</taxon>
        <taxon>Pucciniomycotina</taxon>
        <taxon>Pucciniomycetes</taxon>
        <taxon>Pucciniales</taxon>
        <taxon>Pucciniaceae</taxon>
        <taxon>Puccinia</taxon>
    </lineage>
</organism>
<dbReference type="STRING" id="630390.A0A180GJV7"/>
<dbReference type="InterPro" id="IPR003171">
    <property type="entry name" value="Mehydrof_redctse-like"/>
</dbReference>
<dbReference type="GO" id="GO:0071949">
    <property type="term" value="F:FAD binding"/>
    <property type="evidence" value="ECO:0007669"/>
    <property type="project" value="TreeGrafter"/>
</dbReference>
<gene>
    <name evidence="8" type="ORF">PTTG_27421</name>
</gene>
<evidence type="ECO:0000313" key="10">
    <source>
        <dbReference type="Proteomes" id="UP000005240"/>
    </source>
</evidence>
<evidence type="ECO:0000256" key="5">
    <source>
        <dbReference type="ARBA" id="ARBA00022827"/>
    </source>
</evidence>
<comment type="cofactor">
    <cofactor evidence="1">
        <name>FAD</name>
        <dbReference type="ChEBI" id="CHEBI:57692"/>
    </cofactor>
</comment>
<dbReference type="SUPFAM" id="SSF51730">
    <property type="entry name" value="FAD-linked oxidoreductase"/>
    <property type="match status" value="1"/>
</dbReference>
<evidence type="ECO:0000256" key="7">
    <source>
        <dbReference type="RuleBase" id="RU004254"/>
    </source>
</evidence>
<dbReference type="PANTHER" id="PTHR45754">
    <property type="entry name" value="METHYLENETETRAHYDROFOLATE REDUCTASE"/>
    <property type="match status" value="1"/>
</dbReference>
<proteinExistence type="inferred from homology"/>
<evidence type="ECO:0000256" key="6">
    <source>
        <dbReference type="ARBA" id="ARBA00023002"/>
    </source>
</evidence>
<evidence type="ECO:0000256" key="3">
    <source>
        <dbReference type="ARBA" id="ARBA00006743"/>
    </source>
</evidence>
<dbReference type="GO" id="GO:0005829">
    <property type="term" value="C:cytosol"/>
    <property type="evidence" value="ECO:0007669"/>
    <property type="project" value="TreeGrafter"/>
</dbReference>
<dbReference type="Proteomes" id="UP000005240">
    <property type="component" value="Unassembled WGS sequence"/>
</dbReference>
<dbReference type="Pfam" id="PF02219">
    <property type="entry name" value="MTHFR"/>
    <property type="match status" value="1"/>
</dbReference>
<dbReference type="AlphaFoldDB" id="A0A180GJV7"/>
<dbReference type="Gene3D" id="3.20.20.220">
    <property type="match status" value="1"/>
</dbReference>
<reference evidence="8" key="1">
    <citation type="submission" date="2009-11" db="EMBL/GenBank/DDBJ databases">
        <authorList>
            <consortium name="The Broad Institute Genome Sequencing Platform"/>
            <person name="Ward D."/>
            <person name="Feldgarden M."/>
            <person name="Earl A."/>
            <person name="Young S.K."/>
            <person name="Zeng Q."/>
            <person name="Koehrsen M."/>
            <person name="Alvarado L."/>
            <person name="Berlin A."/>
            <person name="Bochicchio J."/>
            <person name="Borenstein D."/>
            <person name="Chapman S.B."/>
            <person name="Chen Z."/>
            <person name="Engels R."/>
            <person name="Freedman E."/>
            <person name="Gellesch M."/>
            <person name="Goldberg J."/>
            <person name="Griggs A."/>
            <person name="Gujja S."/>
            <person name="Heilman E."/>
            <person name="Heiman D."/>
            <person name="Hepburn T."/>
            <person name="Howarth C."/>
            <person name="Jen D."/>
            <person name="Larson L."/>
            <person name="Lewis B."/>
            <person name="Mehta T."/>
            <person name="Park D."/>
            <person name="Pearson M."/>
            <person name="Roberts A."/>
            <person name="Saif S."/>
            <person name="Shea T."/>
            <person name="Shenoy N."/>
            <person name="Sisk P."/>
            <person name="Stolte C."/>
            <person name="Sykes S."/>
            <person name="Thomson T."/>
            <person name="Walk T."/>
            <person name="White J."/>
            <person name="Yandava C."/>
            <person name="Izard J."/>
            <person name="Baranova O.V."/>
            <person name="Blanton J.M."/>
            <person name="Tanner A.C."/>
            <person name="Dewhirst F.E."/>
            <person name="Haas B."/>
            <person name="Nusbaum C."/>
            <person name="Birren B."/>
        </authorList>
    </citation>
    <scope>NUCLEOTIDE SEQUENCE [LARGE SCALE GENOMIC DNA]</scope>
    <source>
        <strain evidence="8">1-1 BBBD Race 1</strain>
    </source>
</reference>
<dbReference type="EnsemblFungi" id="PTTG_27421-t43_1">
    <property type="protein sequence ID" value="PTTG_27421-t43_1-p1"/>
    <property type="gene ID" value="PTTG_27421"/>
</dbReference>
<dbReference type="PANTHER" id="PTHR45754:SF3">
    <property type="entry name" value="METHYLENETETRAHYDROFOLATE REDUCTASE (NADPH)"/>
    <property type="match status" value="1"/>
</dbReference>
<evidence type="ECO:0000256" key="1">
    <source>
        <dbReference type="ARBA" id="ARBA00001974"/>
    </source>
</evidence>
<dbReference type="UniPathway" id="UPA00193"/>
<dbReference type="InterPro" id="IPR029041">
    <property type="entry name" value="FAD-linked_oxidoreductase-like"/>
</dbReference>
<name>A0A180GJV7_PUCT1</name>
<reference evidence="9 10" key="3">
    <citation type="journal article" date="2017" name="G3 (Bethesda)">
        <title>Comparative analysis highlights variable genome content of wheat rusts and divergence of the mating loci.</title>
        <authorList>
            <person name="Cuomo C.A."/>
            <person name="Bakkeren G."/>
            <person name="Khalil H.B."/>
            <person name="Panwar V."/>
            <person name="Joly D."/>
            <person name="Linning R."/>
            <person name="Sakthikumar S."/>
            <person name="Song X."/>
            <person name="Adiconis X."/>
            <person name="Fan L."/>
            <person name="Goldberg J.M."/>
            <person name="Levin J.Z."/>
            <person name="Young S."/>
            <person name="Zeng Q."/>
            <person name="Anikster Y."/>
            <person name="Bruce M."/>
            <person name="Wang M."/>
            <person name="Yin C."/>
            <person name="McCallum B."/>
            <person name="Szabo L.J."/>
            <person name="Hulbert S."/>
            <person name="Chen X."/>
            <person name="Fellers J.P."/>
        </authorList>
    </citation>
    <scope>NUCLEOTIDE SEQUENCE</scope>
    <source>
        <strain evidence="10">Isolate 1-1 / race 1 (BBBD)</strain>
        <strain evidence="9">isolate 1-1 / race 1 (BBBD)</strain>
    </source>
</reference>
<reference evidence="9" key="4">
    <citation type="submission" date="2025-05" db="UniProtKB">
        <authorList>
            <consortium name="EnsemblFungi"/>
        </authorList>
    </citation>
    <scope>IDENTIFICATION</scope>
    <source>
        <strain evidence="9">isolate 1-1 / race 1 (BBBD)</strain>
    </source>
</reference>
<evidence type="ECO:0000256" key="4">
    <source>
        <dbReference type="ARBA" id="ARBA00022630"/>
    </source>
</evidence>
<keyword evidence="10" id="KW-1185">Reference proteome</keyword>
<dbReference type="GO" id="GO:0004489">
    <property type="term" value="F:methylenetetrahydrofolate reductase [NAD(P)H] activity"/>
    <property type="evidence" value="ECO:0007669"/>
    <property type="project" value="InterPro"/>
</dbReference>
<dbReference type="OrthoDB" id="16284at2759"/>
<comment type="pathway">
    <text evidence="2 7">One-carbon metabolism; tetrahydrofolate interconversion.</text>
</comment>
<keyword evidence="6" id="KW-0560">Oxidoreductase</keyword>
<comment type="similarity">
    <text evidence="3">Belongs to the methylenetetrahydrofolate reductase family.</text>
</comment>
<dbReference type="GO" id="GO:0009086">
    <property type="term" value="P:methionine biosynthetic process"/>
    <property type="evidence" value="ECO:0007669"/>
    <property type="project" value="TreeGrafter"/>
</dbReference>
<protein>
    <submittedName>
        <fullName evidence="9">Methylenetetrahydrofolate reductase (NAD(P)H)</fullName>
    </submittedName>
</protein>
<reference evidence="8" key="2">
    <citation type="submission" date="2016-05" db="EMBL/GenBank/DDBJ databases">
        <title>Comparative analysis highlights variable genome content of wheat rusts and divergence of the mating loci.</title>
        <authorList>
            <person name="Cuomo C.A."/>
            <person name="Bakkeren G."/>
            <person name="Szabo L."/>
            <person name="Khalil H."/>
            <person name="Joly D."/>
            <person name="Goldberg J."/>
            <person name="Young S."/>
            <person name="Zeng Q."/>
            <person name="Fellers J."/>
        </authorList>
    </citation>
    <scope>NUCLEOTIDE SEQUENCE [LARGE SCALE GENOMIC DNA]</scope>
    <source>
        <strain evidence="8">1-1 BBBD Race 1</strain>
    </source>
</reference>
<accession>A0A180GJV7</accession>
<keyword evidence="5" id="KW-0274">FAD</keyword>
<sequence>MFYNVDIFVVWVTEIQTAGITVPVIPGLMPIQSWAQFKRVTNFINTVVPQYFSDKLEPIQSDDQAVREAGTKLVADTPEK</sequence>
<keyword evidence="4" id="KW-0285">Flavoprotein</keyword>
<evidence type="ECO:0000313" key="9">
    <source>
        <dbReference type="EnsemblFungi" id="PTTG_27421-t43_1-p1"/>
    </source>
</evidence>
<dbReference type="EMBL" id="ADAS02000055">
    <property type="protein sequence ID" value="OAV93076.1"/>
    <property type="molecule type" value="Genomic_DNA"/>
</dbReference>